<dbReference type="Proteomes" id="UP000674179">
    <property type="component" value="Chromosome 4"/>
</dbReference>
<evidence type="ECO:0000313" key="3">
    <source>
        <dbReference type="Proteomes" id="UP000674179"/>
    </source>
</evidence>
<protein>
    <submittedName>
        <fullName evidence="2">Uncharacterized protein</fullName>
    </submittedName>
</protein>
<name>A0A836KXG9_LEIEN</name>
<sequence>MKEDTTDNRQGLEEAYPADSPRALVSSDPLAVHFCGHRLLERGKDYFRKALRGNGDYAEG</sequence>
<evidence type="ECO:0000256" key="1">
    <source>
        <dbReference type="SAM" id="MobiDB-lite"/>
    </source>
</evidence>
<dbReference type="EMBL" id="JAFHKP010000004">
    <property type="protein sequence ID" value="KAG5486515.1"/>
    <property type="molecule type" value="Genomic_DNA"/>
</dbReference>
<dbReference type="AlphaFoldDB" id="A0A836KXG9"/>
<dbReference type="KEGG" id="lenr:94175027"/>
<dbReference type="GeneID" id="94175027"/>
<dbReference type="RefSeq" id="XP_067695849.1">
    <property type="nucleotide sequence ID" value="XM_067839517.1"/>
</dbReference>
<comment type="caution">
    <text evidence="2">The sequence shown here is derived from an EMBL/GenBank/DDBJ whole genome shotgun (WGS) entry which is preliminary data.</text>
</comment>
<accession>A0A836KXG9</accession>
<gene>
    <name evidence="2" type="ORF">CUR178_07881</name>
</gene>
<organism evidence="2 3">
    <name type="scientific">Leishmania enriettii</name>
    <dbReference type="NCBI Taxonomy" id="5663"/>
    <lineage>
        <taxon>Eukaryota</taxon>
        <taxon>Discoba</taxon>
        <taxon>Euglenozoa</taxon>
        <taxon>Kinetoplastea</taxon>
        <taxon>Metakinetoplastina</taxon>
        <taxon>Trypanosomatida</taxon>
        <taxon>Trypanosomatidae</taxon>
        <taxon>Leishmaniinae</taxon>
        <taxon>Leishmania</taxon>
    </lineage>
</organism>
<proteinExistence type="predicted"/>
<keyword evidence="3" id="KW-1185">Reference proteome</keyword>
<reference evidence="2 3" key="1">
    <citation type="submission" date="2021-02" db="EMBL/GenBank/DDBJ databases">
        <title>Leishmania (Mundinia) enrietti genome sequencing and assembly.</title>
        <authorList>
            <person name="Almutairi H."/>
            <person name="Gatherer D."/>
        </authorList>
    </citation>
    <scope>NUCLEOTIDE SEQUENCE [LARGE SCALE GENOMIC DNA]</scope>
    <source>
        <strain evidence="2">CUR178</strain>
    </source>
</reference>
<evidence type="ECO:0000313" key="2">
    <source>
        <dbReference type="EMBL" id="KAG5486515.1"/>
    </source>
</evidence>
<dbReference type="OrthoDB" id="10276247at2759"/>
<feature type="compositionally biased region" description="Basic and acidic residues" evidence="1">
    <location>
        <begin position="1"/>
        <end position="12"/>
    </location>
</feature>
<feature type="region of interest" description="Disordered" evidence="1">
    <location>
        <begin position="1"/>
        <end position="21"/>
    </location>
</feature>